<dbReference type="AlphaFoldDB" id="A0A7G1HWL6"/>
<dbReference type="InterPro" id="IPR023997">
    <property type="entry name" value="TonB-dep_OMP_SusC/RagA_CS"/>
</dbReference>
<keyword evidence="3" id="KW-1185">Reference proteome</keyword>
<sequence length="928" mass="104946">MTYIYRNMILTACILGSSLYLSGQTSGDSIKSKYLQTRAIAFASQPDYQVSSAISTVSGAELEKTFTPNIWNTLIGRLPGFTVMQGSEEPGSFGTSYAGRGIATFTGNNAPLILIDGYQSTINHLVPEEIETVTFLKDASATAIYGLRGANGVLLVTTKRGIESPLKISFSTQVGFQQATRLPEYLRAYDFARLYNEAEANNGVKTPTYKEEDLQAYLTGSDPLYHPDIDWYDQVLRKAAPLYNFDLNFRGGNKIVKYYVMLNMLGNNGLLKRTTDLSEDTKNETYQKYNVRTNMDINVTKNFSAHVTLGLSVEDNVNPGGQNTSSLFNTLDYINPNSFPVKNPNGTYGGNTKFNNPLGMIAETGYWSYNARNLNSALRLTEKLDMITPGLSASAAIAFNSYYIGYSNKTKDFERFSITKGADEEPIYELAGGQDETLTGDESQSDQWRNTTLQAFLNYDRTFGKHQLNAMAMYEYEERYVGAVQPYRHIGFGGRFTYTNNNRYIAEFSFGTQASENFLKHNSFFPAGSLGWIVSQEDFLKNNNIIKYLKLRTSYGLTGNDEIGGDRFMYDQEYIYTSDYFLGTTSKNHTIRGLMQGRLANPDISWEKERKFNIGFETNLLGKLDISFDYFYNRRFDILCIPSRNIPSYIGADMPYMNLGKTKNQGFEASIRWSDNIGKKIQYFAQLDGWMAKNKILYNSESIQTEDYFYRTGRQINQPYYLEALGFYTKEDIQNPDVAKPTWQNVQAGDIKYKDQNGDNIIDSNDWYPIGKTSIPEITLGLNLGCTFYGFDFTAFFQSALNRDVYLDAPYYRAFQGRGNVSKVALNRWTPETAATATYPRLSASDDQNNYQGSTFWLKNGNFLKLRNIELGYTFKNLISTAKTTADLRIFVNGTNLFSIDHIKDLDPEIMSGYPALRTISFGAKVQF</sequence>
<dbReference type="NCBIfam" id="TIGR04056">
    <property type="entry name" value="OMP_RagA_SusC"/>
    <property type="match status" value="1"/>
</dbReference>
<evidence type="ECO:0000313" key="2">
    <source>
        <dbReference type="EMBL" id="BCI63980.1"/>
    </source>
</evidence>
<name>A0A7G1HWL6_9BACT</name>
<dbReference type="Proteomes" id="UP000594042">
    <property type="component" value="Chromosome"/>
</dbReference>
<feature type="domain" description="TonB-dependent receptor plug" evidence="1">
    <location>
        <begin position="49"/>
        <end position="153"/>
    </location>
</feature>
<proteinExistence type="predicted"/>
<dbReference type="InterPro" id="IPR012910">
    <property type="entry name" value="Plug_dom"/>
</dbReference>
<dbReference type="KEGG" id="copr:Cop2CBH44_23330"/>
<dbReference type="InterPro" id="IPR023996">
    <property type="entry name" value="TonB-dep_OMP_SusC/RagA"/>
</dbReference>
<accession>A0A7G1HWL6</accession>
<dbReference type="NCBIfam" id="TIGR04057">
    <property type="entry name" value="SusC_RagA_signa"/>
    <property type="match status" value="1"/>
</dbReference>
<organism evidence="2 3">
    <name type="scientific">Coprobacter secundus subsp. similis</name>
    <dbReference type="NCBI Taxonomy" id="2751153"/>
    <lineage>
        <taxon>Bacteria</taxon>
        <taxon>Pseudomonadati</taxon>
        <taxon>Bacteroidota</taxon>
        <taxon>Bacteroidia</taxon>
        <taxon>Bacteroidales</taxon>
        <taxon>Barnesiellaceae</taxon>
        <taxon>Coprobacter</taxon>
    </lineage>
</organism>
<dbReference type="InterPro" id="IPR037066">
    <property type="entry name" value="Plug_dom_sf"/>
</dbReference>
<dbReference type="Pfam" id="PF07715">
    <property type="entry name" value="Plug"/>
    <property type="match status" value="1"/>
</dbReference>
<protein>
    <submittedName>
        <fullName evidence="2">SusC/RagA family TonB-linked outer membrane protein</fullName>
    </submittedName>
</protein>
<dbReference type="Gene3D" id="2.170.130.10">
    <property type="entry name" value="TonB-dependent receptor, plug domain"/>
    <property type="match status" value="1"/>
</dbReference>
<evidence type="ECO:0000259" key="1">
    <source>
        <dbReference type="Pfam" id="PF07715"/>
    </source>
</evidence>
<dbReference type="SUPFAM" id="SSF56935">
    <property type="entry name" value="Porins"/>
    <property type="match status" value="1"/>
</dbReference>
<evidence type="ECO:0000313" key="3">
    <source>
        <dbReference type="Proteomes" id="UP000594042"/>
    </source>
</evidence>
<reference evidence="3" key="1">
    <citation type="submission" date="2020-07" db="EMBL/GenBank/DDBJ databases">
        <title>Complete genome sequencing of Coprobacter sp. strain 2CBH44.</title>
        <authorList>
            <person name="Sakamoto M."/>
            <person name="Murakami T."/>
            <person name="Mori H."/>
        </authorList>
    </citation>
    <scope>NUCLEOTIDE SEQUENCE [LARGE SCALE GENOMIC DNA]</scope>
    <source>
        <strain evidence="3">2CBH44</strain>
    </source>
</reference>
<gene>
    <name evidence="2" type="ORF">Cop2CBH44_23330</name>
</gene>
<dbReference type="EMBL" id="AP023322">
    <property type="protein sequence ID" value="BCI63980.1"/>
    <property type="molecule type" value="Genomic_DNA"/>
</dbReference>